<dbReference type="InterPro" id="IPR036396">
    <property type="entry name" value="Cyt_P450_sf"/>
</dbReference>
<keyword evidence="6 8" id="KW-0408">Iron</keyword>
<keyword evidence="3 8" id="KW-0349">Heme</keyword>
<gene>
    <name evidence="10" type="ORF">M409DRAFT_23374</name>
</gene>
<comment type="cofactor">
    <cofactor evidence="1 8">
        <name>heme</name>
        <dbReference type="ChEBI" id="CHEBI:30413"/>
    </cofactor>
</comment>
<dbReference type="Gene3D" id="1.10.630.10">
    <property type="entry name" value="Cytochrome P450"/>
    <property type="match status" value="1"/>
</dbReference>
<reference evidence="10" key="1">
    <citation type="journal article" date="2020" name="Stud. Mycol.">
        <title>101 Dothideomycetes genomes: a test case for predicting lifestyles and emergence of pathogens.</title>
        <authorList>
            <person name="Haridas S."/>
            <person name="Albert R."/>
            <person name="Binder M."/>
            <person name="Bloem J."/>
            <person name="Labutti K."/>
            <person name="Salamov A."/>
            <person name="Andreopoulos B."/>
            <person name="Baker S."/>
            <person name="Barry K."/>
            <person name="Bills G."/>
            <person name="Bluhm B."/>
            <person name="Cannon C."/>
            <person name="Castanera R."/>
            <person name="Culley D."/>
            <person name="Daum C."/>
            <person name="Ezra D."/>
            <person name="Gonzalez J."/>
            <person name="Henrissat B."/>
            <person name="Kuo A."/>
            <person name="Liang C."/>
            <person name="Lipzen A."/>
            <person name="Lutzoni F."/>
            <person name="Magnuson J."/>
            <person name="Mondo S."/>
            <person name="Nolan M."/>
            <person name="Ohm R."/>
            <person name="Pangilinan J."/>
            <person name="Park H.-J."/>
            <person name="Ramirez L."/>
            <person name="Alfaro M."/>
            <person name="Sun H."/>
            <person name="Tritt A."/>
            <person name="Yoshinaga Y."/>
            <person name="Zwiers L.-H."/>
            <person name="Turgeon B."/>
            <person name="Goodwin S."/>
            <person name="Spatafora J."/>
            <person name="Crous P."/>
            <person name="Grigoriev I."/>
        </authorList>
    </citation>
    <scope>NUCLEOTIDE SEQUENCE</scope>
    <source>
        <strain evidence="10">ATCC 36951</strain>
    </source>
</reference>
<dbReference type="CDD" id="cd11063">
    <property type="entry name" value="CYP52"/>
    <property type="match status" value="1"/>
</dbReference>
<dbReference type="GO" id="GO:0016712">
    <property type="term" value="F:oxidoreductase activity, acting on paired donors, with incorporation or reduction of molecular oxygen, reduced flavin or flavoprotein as one donor, and incorporation of one atom of oxygen"/>
    <property type="evidence" value="ECO:0007669"/>
    <property type="project" value="InterPro"/>
</dbReference>
<evidence type="ECO:0000256" key="3">
    <source>
        <dbReference type="ARBA" id="ARBA00022617"/>
    </source>
</evidence>
<dbReference type="Proteomes" id="UP000799537">
    <property type="component" value="Unassembled WGS sequence"/>
</dbReference>
<dbReference type="EMBL" id="ML993597">
    <property type="protein sequence ID" value="KAF2166185.1"/>
    <property type="molecule type" value="Genomic_DNA"/>
</dbReference>
<protein>
    <recommendedName>
        <fullName evidence="12">Cytochrome P450</fullName>
    </recommendedName>
</protein>
<comment type="similarity">
    <text evidence="2 9">Belongs to the cytochrome P450 family.</text>
</comment>
<dbReference type="PRINTS" id="PR00385">
    <property type="entry name" value="P450"/>
</dbReference>
<dbReference type="InterPro" id="IPR002974">
    <property type="entry name" value="Cyt_P450_E_CYP52_ascomycetes"/>
</dbReference>
<keyword evidence="11" id="KW-1185">Reference proteome</keyword>
<dbReference type="OrthoDB" id="1470350at2759"/>
<dbReference type="PRINTS" id="PR01239">
    <property type="entry name" value="EP450IICYP52"/>
</dbReference>
<dbReference type="InterPro" id="IPR017972">
    <property type="entry name" value="Cyt_P450_CS"/>
</dbReference>
<dbReference type="RefSeq" id="XP_033667074.1">
    <property type="nucleotide sequence ID" value="XM_033806765.1"/>
</dbReference>
<evidence type="ECO:0000256" key="5">
    <source>
        <dbReference type="ARBA" id="ARBA00023002"/>
    </source>
</evidence>
<name>A0A6A6CGA1_ZASCE</name>
<evidence type="ECO:0008006" key="12">
    <source>
        <dbReference type="Google" id="ProtNLM"/>
    </source>
</evidence>
<dbReference type="GO" id="GO:0020037">
    <property type="term" value="F:heme binding"/>
    <property type="evidence" value="ECO:0007669"/>
    <property type="project" value="InterPro"/>
</dbReference>
<accession>A0A6A6CGA1</accession>
<sequence length="536" mass="60896">MQRFILLPLLALTALAVYKIVSIVVTRIQNASKSRQLGCEDPPAVADCGFMGLKQLKDIQAADKARMFPDFLEDRQKKVSKQHGREVSTFTYNVMGQKIYFTSDPKNIQALLATQFQDFGVGSVRFAIMGEVLGDGIFVQDGKKWEHSRALLRPNFVREQISDLDMEERHVQSLLKVMPVQKDGWTKFTDIQTLFFRLTIDAATEFLFGESVDSQLAEAEVVDVSTGKSADQERNERNFSKHFDHAQLVMATKFRLVDLHWLHNPPEYKIDNKIVNDFVKHYVELALQKSPSEKKIEEGHGQKEKYVFLEALAQQTRDPVELRAQLLNILLAGRDTTSSLLSWTFHQLLRNPSVFAKLRSTIIETFGTYDNPTDITFSTLKSCQYLQYTLNEVLRLWTIVPGNGRQSNRPTTLPRGGGPDGSKPIFLPAGQQVDYSIHVMHRRKDIWGDDALEFKPERFFGKRPGWEFLPFNGGPRICIGQQFALTEASYVLVRLLQRFDAIEAAPGELEGPVTSNLTLTSCPARPVTLRLREARD</sequence>
<dbReference type="PANTHER" id="PTHR24287">
    <property type="entry name" value="P450, PUTATIVE (EUROFUNG)-RELATED"/>
    <property type="match status" value="1"/>
</dbReference>
<dbReference type="GeneID" id="54560037"/>
<keyword evidence="5 9" id="KW-0560">Oxidoreductase</keyword>
<dbReference type="PANTHER" id="PTHR24287:SF1">
    <property type="entry name" value="P450, PUTATIVE (EUROFUNG)-RELATED"/>
    <property type="match status" value="1"/>
</dbReference>
<dbReference type="PRINTS" id="PR00464">
    <property type="entry name" value="EP450II"/>
</dbReference>
<dbReference type="InterPro" id="IPR047146">
    <property type="entry name" value="Cyt_P450_E_CYP52_fungi"/>
</dbReference>
<evidence type="ECO:0000256" key="7">
    <source>
        <dbReference type="ARBA" id="ARBA00023033"/>
    </source>
</evidence>
<proteinExistence type="inferred from homology"/>
<dbReference type="InterPro" id="IPR001128">
    <property type="entry name" value="Cyt_P450"/>
</dbReference>
<keyword evidence="7 9" id="KW-0503">Monooxygenase</keyword>
<dbReference type="SUPFAM" id="SSF48264">
    <property type="entry name" value="Cytochrome P450"/>
    <property type="match status" value="1"/>
</dbReference>
<evidence type="ECO:0000256" key="2">
    <source>
        <dbReference type="ARBA" id="ARBA00010617"/>
    </source>
</evidence>
<evidence type="ECO:0000313" key="11">
    <source>
        <dbReference type="Proteomes" id="UP000799537"/>
    </source>
</evidence>
<dbReference type="AlphaFoldDB" id="A0A6A6CGA1"/>
<evidence type="ECO:0000256" key="1">
    <source>
        <dbReference type="ARBA" id="ARBA00001971"/>
    </source>
</evidence>
<feature type="binding site" description="axial binding residue" evidence="8">
    <location>
        <position position="478"/>
    </location>
    <ligand>
        <name>heme</name>
        <dbReference type="ChEBI" id="CHEBI:30413"/>
    </ligand>
    <ligandPart>
        <name>Fe</name>
        <dbReference type="ChEBI" id="CHEBI:18248"/>
    </ligandPart>
</feature>
<keyword evidence="4 8" id="KW-0479">Metal-binding</keyword>
<dbReference type="InterPro" id="IPR002402">
    <property type="entry name" value="Cyt_P450_E_grp-II"/>
</dbReference>
<evidence type="ECO:0000256" key="9">
    <source>
        <dbReference type="RuleBase" id="RU000461"/>
    </source>
</evidence>
<dbReference type="PROSITE" id="PS00086">
    <property type="entry name" value="CYTOCHROME_P450"/>
    <property type="match status" value="1"/>
</dbReference>
<organism evidence="10 11">
    <name type="scientific">Zasmidium cellare ATCC 36951</name>
    <dbReference type="NCBI Taxonomy" id="1080233"/>
    <lineage>
        <taxon>Eukaryota</taxon>
        <taxon>Fungi</taxon>
        <taxon>Dikarya</taxon>
        <taxon>Ascomycota</taxon>
        <taxon>Pezizomycotina</taxon>
        <taxon>Dothideomycetes</taxon>
        <taxon>Dothideomycetidae</taxon>
        <taxon>Mycosphaerellales</taxon>
        <taxon>Mycosphaerellaceae</taxon>
        <taxon>Zasmidium</taxon>
    </lineage>
</organism>
<evidence type="ECO:0000256" key="4">
    <source>
        <dbReference type="ARBA" id="ARBA00022723"/>
    </source>
</evidence>
<evidence type="ECO:0000256" key="8">
    <source>
        <dbReference type="PIRSR" id="PIRSR602402-1"/>
    </source>
</evidence>
<dbReference type="GO" id="GO:0005506">
    <property type="term" value="F:iron ion binding"/>
    <property type="evidence" value="ECO:0007669"/>
    <property type="project" value="InterPro"/>
</dbReference>
<evidence type="ECO:0000256" key="6">
    <source>
        <dbReference type="ARBA" id="ARBA00023004"/>
    </source>
</evidence>
<dbReference type="Pfam" id="PF00067">
    <property type="entry name" value="p450"/>
    <property type="match status" value="1"/>
</dbReference>
<evidence type="ECO:0000313" key="10">
    <source>
        <dbReference type="EMBL" id="KAF2166185.1"/>
    </source>
</evidence>